<proteinExistence type="predicted"/>
<accession>A0A916UV48</accession>
<gene>
    <name evidence="2" type="ORF">GCM10011396_40490</name>
</gene>
<protein>
    <recommendedName>
        <fullName evidence="1">PilZ domain-containing protein</fullName>
    </recommendedName>
</protein>
<name>A0A916UV48_9BURK</name>
<organism evidence="2 3">
    <name type="scientific">Undibacterium terreum</name>
    <dbReference type="NCBI Taxonomy" id="1224302"/>
    <lineage>
        <taxon>Bacteria</taxon>
        <taxon>Pseudomonadati</taxon>
        <taxon>Pseudomonadota</taxon>
        <taxon>Betaproteobacteria</taxon>
        <taxon>Burkholderiales</taxon>
        <taxon>Oxalobacteraceae</taxon>
        <taxon>Undibacterium</taxon>
    </lineage>
</organism>
<sequence>MEVNNANQEQHRTDGHPVFRPIEPIPEHTDIAPYYLHHPSDIGSVLKALATDGNAVTVYPSGSDTFQTVRVDSVSQQTQSLVLELVGGAPAPAGPALFVATPQGNKLQFSLDGEWSAVDGDPSLVRSSFPKECKILERRGSARFEAPLGQYYSAVFVLDNLLYEIPLYDFSSGGVGLRASPADASALRVGRRLSKVRLELSDNVVLTVDLEIRLCRPFKSFLLGEQVQVGCRFVNLTAPMQNELKRALAQFEKGRGRR</sequence>
<evidence type="ECO:0000313" key="2">
    <source>
        <dbReference type="EMBL" id="GGC89185.1"/>
    </source>
</evidence>
<reference evidence="2" key="2">
    <citation type="submission" date="2020-09" db="EMBL/GenBank/DDBJ databases">
        <authorList>
            <person name="Sun Q."/>
            <person name="Zhou Y."/>
        </authorList>
    </citation>
    <scope>NUCLEOTIDE SEQUENCE</scope>
    <source>
        <strain evidence="2">CGMCC 1.10998</strain>
    </source>
</reference>
<evidence type="ECO:0000313" key="3">
    <source>
        <dbReference type="Proteomes" id="UP000637423"/>
    </source>
</evidence>
<dbReference type="InterPro" id="IPR009875">
    <property type="entry name" value="PilZ_domain"/>
</dbReference>
<comment type="caution">
    <text evidence="2">The sequence shown here is derived from an EMBL/GenBank/DDBJ whole genome shotgun (WGS) entry which is preliminary data.</text>
</comment>
<dbReference type="Pfam" id="PF07238">
    <property type="entry name" value="PilZ"/>
    <property type="match status" value="1"/>
</dbReference>
<dbReference type="Proteomes" id="UP000637423">
    <property type="component" value="Unassembled WGS sequence"/>
</dbReference>
<keyword evidence="3" id="KW-1185">Reference proteome</keyword>
<reference evidence="2" key="1">
    <citation type="journal article" date="2014" name="Int. J. Syst. Evol. Microbiol.">
        <title>Complete genome sequence of Corynebacterium casei LMG S-19264T (=DSM 44701T), isolated from a smear-ripened cheese.</title>
        <authorList>
            <consortium name="US DOE Joint Genome Institute (JGI-PGF)"/>
            <person name="Walter F."/>
            <person name="Albersmeier A."/>
            <person name="Kalinowski J."/>
            <person name="Ruckert C."/>
        </authorList>
    </citation>
    <scope>NUCLEOTIDE SEQUENCE</scope>
    <source>
        <strain evidence="2">CGMCC 1.10998</strain>
    </source>
</reference>
<dbReference type="Gene3D" id="2.40.10.220">
    <property type="entry name" value="predicted glycosyltransferase like domains"/>
    <property type="match status" value="1"/>
</dbReference>
<dbReference type="AlphaFoldDB" id="A0A916UV48"/>
<dbReference type="GO" id="GO:0035438">
    <property type="term" value="F:cyclic-di-GMP binding"/>
    <property type="evidence" value="ECO:0007669"/>
    <property type="project" value="InterPro"/>
</dbReference>
<evidence type="ECO:0000259" key="1">
    <source>
        <dbReference type="Pfam" id="PF07238"/>
    </source>
</evidence>
<feature type="domain" description="PilZ" evidence="1">
    <location>
        <begin position="138"/>
        <end position="249"/>
    </location>
</feature>
<dbReference type="EMBL" id="BMED01000004">
    <property type="protein sequence ID" value="GGC89185.1"/>
    <property type="molecule type" value="Genomic_DNA"/>
</dbReference>